<dbReference type="STRING" id="1285928.SAMN04487894_12619"/>
<organism evidence="1 2">
    <name type="scientific">Niabella drilacis (strain DSM 25811 / CCM 8410 / CCUG 62505 / LMG 26954 / E90)</name>
    <dbReference type="NCBI Taxonomy" id="1285928"/>
    <lineage>
        <taxon>Bacteria</taxon>
        <taxon>Pseudomonadati</taxon>
        <taxon>Bacteroidota</taxon>
        <taxon>Chitinophagia</taxon>
        <taxon>Chitinophagales</taxon>
        <taxon>Chitinophagaceae</taxon>
        <taxon>Niabella</taxon>
    </lineage>
</organism>
<dbReference type="AlphaFoldDB" id="A0A1G7B218"/>
<evidence type="ECO:0000313" key="1">
    <source>
        <dbReference type="EMBL" id="SDE20306.1"/>
    </source>
</evidence>
<sequence length="145" mass="16578">MNITTTYTGPHFWAATNSSSQAIRYRYHAVLDIIGYRKRKSLFGRYRNFIDVSSPDPDFHINGLERYKKPVAFPKDRFALTWNSTLVTGLRDQQSNLLSTGLQFHITPDGRLSPYIGAGYLYSLYNAGKMVPYIQGGINMDLLKF</sequence>
<reference evidence="2" key="1">
    <citation type="submission" date="2016-10" db="EMBL/GenBank/DDBJ databases">
        <authorList>
            <person name="Varghese N."/>
            <person name="Submissions S."/>
        </authorList>
    </citation>
    <scope>NUCLEOTIDE SEQUENCE [LARGE SCALE GENOMIC DNA]</scope>
    <source>
        <strain evidence="2">DSM 25811 / CCM 8410 / LMG 26954 / E90</strain>
    </source>
</reference>
<proteinExistence type="predicted"/>
<accession>A0A1G7B218</accession>
<protein>
    <submittedName>
        <fullName evidence="1">Uncharacterized protein</fullName>
    </submittedName>
</protein>
<dbReference type="EMBL" id="FMZO01000026">
    <property type="protein sequence ID" value="SDE20306.1"/>
    <property type="molecule type" value="Genomic_DNA"/>
</dbReference>
<keyword evidence="2" id="KW-1185">Reference proteome</keyword>
<name>A0A1G7B218_NIADE</name>
<dbReference type="OrthoDB" id="794370at2"/>
<dbReference type="RefSeq" id="WP_143019919.1">
    <property type="nucleotide sequence ID" value="NZ_FMZO01000026.1"/>
</dbReference>
<evidence type="ECO:0000313" key="2">
    <source>
        <dbReference type="Proteomes" id="UP000198757"/>
    </source>
</evidence>
<dbReference type="Proteomes" id="UP000198757">
    <property type="component" value="Unassembled WGS sequence"/>
</dbReference>
<gene>
    <name evidence="1" type="ORF">SAMN04487894_12619</name>
</gene>